<evidence type="ECO:0000256" key="2">
    <source>
        <dbReference type="RuleBase" id="RU003876"/>
    </source>
</evidence>
<dbReference type="GO" id="GO:0005634">
    <property type="term" value="C:nucleus"/>
    <property type="evidence" value="ECO:0007669"/>
    <property type="project" value="InterPro"/>
</dbReference>
<sequence length="278" mass="32820">MSQEKPAHTNRKLKKADLRSRLKSEEKSLKRCINNLRSVQAKIDALDEKAYIEKQTTLIKYDHLKRPFFQERSKCINNIPNFWATVFTYHTQISSLVSEEVEDCFKYLTHFEVEEGESARTNFKIHFFFKKNPFIENEQLTKEVSFKDNMACTTNSTQIVWKKKIPLKGRKATISLGQKRKFEEKNFFEWFEDNEDFLGEVLAETFRTEIWQNPVPYFKTGLMIQEIEEDITSDEGCDVHDGDSTDDYDYVDDDVLRELMKEVADSDNSSDDENLFDF</sequence>
<name>A0A1B6J7M8_9HEMI</name>
<accession>A0A1B6J7M8</accession>
<dbReference type="PANTHER" id="PTHR11875">
    <property type="entry name" value="TESTIS-SPECIFIC Y-ENCODED PROTEIN"/>
    <property type="match status" value="1"/>
</dbReference>
<reference evidence="4" key="1">
    <citation type="submission" date="2015-11" db="EMBL/GenBank/DDBJ databases">
        <title>De novo transcriptome assembly of four potential Pierce s Disease insect vectors from Arizona vineyards.</title>
        <authorList>
            <person name="Tassone E.E."/>
        </authorList>
    </citation>
    <scope>NUCLEOTIDE SEQUENCE</scope>
</reference>
<dbReference type="Pfam" id="PF00956">
    <property type="entry name" value="NAP"/>
    <property type="match status" value="1"/>
</dbReference>
<gene>
    <name evidence="4" type="ORF">g.12061</name>
</gene>
<proteinExistence type="inferred from homology"/>
<dbReference type="GO" id="GO:0006334">
    <property type="term" value="P:nucleosome assembly"/>
    <property type="evidence" value="ECO:0007669"/>
    <property type="project" value="InterPro"/>
</dbReference>
<protein>
    <submittedName>
        <fullName evidence="4">Uncharacterized protein</fullName>
    </submittedName>
</protein>
<organism evidence="4">
    <name type="scientific">Homalodisca liturata</name>
    <dbReference type="NCBI Taxonomy" id="320908"/>
    <lineage>
        <taxon>Eukaryota</taxon>
        <taxon>Metazoa</taxon>
        <taxon>Ecdysozoa</taxon>
        <taxon>Arthropoda</taxon>
        <taxon>Hexapoda</taxon>
        <taxon>Insecta</taxon>
        <taxon>Pterygota</taxon>
        <taxon>Neoptera</taxon>
        <taxon>Paraneoptera</taxon>
        <taxon>Hemiptera</taxon>
        <taxon>Auchenorrhyncha</taxon>
        <taxon>Membracoidea</taxon>
        <taxon>Cicadellidae</taxon>
        <taxon>Cicadellinae</taxon>
        <taxon>Proconiini</taxon>
        <taxon>Homalodisca</taxon>
    </lineage>
</organism>
<dbReference type="EMBL" id="GECU01012526">
    <property type="protein sequence ID" value="JAS95180.1"/>
    <property type="molecule type" value="Transcribed_RNA"/>
</dbReference>
<dbReference type="SUPFAM" id="SSF143113">
    <property type="entry name" value="NAP-like"/>
    <property type="match status" value="1"/>
</dbReference>
<feature type="region of interest" description="Disordered" evidence="3">
    <location>
        <begin position="1"/>
        <end position="22"/>
    </location>
</feature>
<comment type="similarity">
    <text evidence="1 2">Belongs to the nucleosome assembly protein (NAP) family.</text>
</comment>
<dbReference type="Gene3D" id="1.20.5.1500">
    <property type="match status" value="1"/>
</dbReference>
<dbReference type="InterPro" id="IPR002164">
    <property type="entry name" value="NAP_family"/>
</dbReference>
<dbReference type="InterPro" id="IPR037231">
    <property type="entry name" value="NAP-like_sf"/>
</dbReference>
<dbReference type="AlphaFoldDB" id="A0A1B6J7M8"/>
<evidence type="ECO:0000256" key="3">
    <source>
        <dbReference type="SAM" id="MobiDB-lite"/>
    </source>
</evidence>
<dbReference type="Gene3D" id="3.30.1120.90">
    <property type="entry name" value="Nucleosome assembly protein"/>
    <property type="match status" value="1"/>
</dbReference>
<evidence type="ECO:0000256" key="1">
    <source>
        <dbReference type="ARBA" id="ARBA00009947"/>
    </source>
</evidence>
<evidence type="ECO:0000313" key="4">
    <source>
        <dbReference type="EMBL" id="JAS95180.1"/>
    </source>
</evidence>